<accession>A0A1M5M9J5</accession>
<evidence type="ECO:0000313" key="2">
    <source>
        <dbReference type="Proteomes" id="UP000184287"/>
    </source>
</evidence>
<keyword evidence="2" id="KW-1185">Reference proteome</keyword>
<reference evidence="2" key="1">
    <citation type="submission" date="2016-11" db="EMBL/GenBank/DDBJ databases">
        <authorList>
            <person name="Varghese N."/>
            <person name="Submissions S."/>
        </authorList>
    </citation>
    <scope>NUCLEOTIDE SEQUENCE [LARGE SCALE GENOMIC DNA]</scope>
    <source>
        <strain evidence="2">DSM 16990</strain>
    </source>
</reference>
<name>A0A1M5M9J5_9SPHI</name>
<organism evidence="1 2">
    <name type="scientific">Pedobacter caeni</name>
    <dbReference type="NCBI Taxonomy" id="288992"/>
    <lineage>
        <taxon>Bacteria</taxon>
        <taxon>Pseudomonadati</taxon>
        <taxon>Bacteroidota</taxon>
        <taxon>Sphingobacteriia</taxon>
        <taxon>Sphingobacteriales</taxon>
        <taxon>Sphingobacteriaceae</taxon>
        <taxon>Pedobacter</taxon>
    </lineage>
</organism>
<proteinExistence type="predicted"/>
<gene>
    <name evidence="1" type="ORF">SAMN04488522_107112</name>
</gene>
<sequence>MEEELKSALKLITARYPLIKRTVFVQKIKSGESLLINSASFFLYLSDLIYF</sequence>
<evidence type="ECO:0000313" key="1">
    <source>
        <dbReference type="EMBL" id="SHG73895.1"/>
    </source>
</evidence>
<dbReference type="AlphaFoldDB" id="A0A1M5M9J5"/>
<dbReference type="EMBL" id="FQUQ01000007">
    <property type="protein sequence ID" value="SHG73895.1"/>
    <property type="molecule type" value="Genomic_DNA"/>
</dbReference>
<protein>
    <submittedName>
        <fullName evidence="1">Uncharacterized protein</fullName>
    </submittedName>
</protein>
<dbReference type="Proteomes" id="UP000184287">
    <property type="component" value="Unassembled WGS sequence"/>
</dbReference>